<reference evidence="1 2" key="1">
    <citation type="submission" date="2015-01" db="EMBL/GenBank/DDBJ databases">
        <title>Evolution of Trichinella species and genotypes.</title>
        <authorList>
            <person name="Korhonen P.K."/>
            <person name="Edoardo P."/>
            <person name="Giuseppe L.R."/>
            <person name="Gasser R.B."/>
        </authorList>
    </citation>
    <scope>NUCLEOTIDE SEQUENCE [LARGE SCALE GENOMIC DNA]</scope>
    <source>
        <strain evidence="1">ISS470</strain>
    </source>
</reference>
<sequence>MQNQKKKLQKVYLKQQFESATVRRCVFVHIHLNFEYCDWFVVVIALKAFSLKPEYGKCI</sequence>
<evidence type="ECO:0000313" key="1">
    <source>
        <dbReference type="EMBL" id="KRY87230.1"/>
    </source>
</evidence>
<dbReference type="Proteomes" id="UP000054995">
    <property type="component" value="Unassembled WGS sequence"/>
</dbReference>
<accession>A0A0V1FMQ0</accession>
<dbReference type="AlphaFoldDB" id="A0A0V1FMQ0"/>
<comment type="caution">
    <text evidence="1">The sequence shown here is derived from an EMBL/GenBank/DDBJ whole genome shotgun (WGS) entry which is preliminary data.</text>
</comment>
<gene>
    <name evidence="1" type="ORF">T4D_2927</name>
</gene>
<proteinExistence type="predicted"/>
<protein>
    <submittedName>
        <fullName evidence="1">Uncharacterized protein</fullName>
    </submittedName>
</protein>
<organism evidence="1 2">
    <name type="scientific">Trichinella pseudospiralis</name>
    <name type="common">Parasitic roundworm</name>
    <dbReference type="NCBI Taxonomy" id="6337"/>
    <lineage>
        <taxon>Eukaryota</taxon>
        <taxon>Metazoa</taxon>
        <taxon>Ecdysozoa</taxon>
        <taxon>Nematoda</taxon>
        <taxon>Enoplea</taxon>
        <taxon>Dorylaimia</taxon>
        <taxon>Trichinellida</taxon>
        <taxon>Trichinellidae</taxon>
        <taxon>Trichinella</taxon>
    </lineage>
</organism>
<dbReference type="EMBL" id="JYDT01000059">
    <property type="protein sequence ID" value="KRY87230.1"/>
    <property type="molecule type" value="Genomic_DNA"/>
</dbReference>
<keyword evidence="2" id="KW-1185">Reference proteome</keyword>
<name>A0A0V1FMQ0_TRIPS</name>
<evidence type="ECO:0000313" key="2">
    <source>
        <dbReference type="Proteomes" id="UP000054995"/>
    </source>
</evidence>